<keyword evidence="1" id="KW-0812">Transmembrane</keyword>
<dbReference type="GeneID" id="89335861"/>
<name>A0AAX4L2Z3_9CREN</name>
<gene>
    <name evidence="3" type="ORF">V6M85_03795</name>
</gene>
<evidence type="ECO:0000256" key="1">
    <source>
        <dbReference type="SAM" id="Phobius"/>
    </source>
</evidence>
<dbReference type="AlphaFoldDB" id="A0AAX4L2Z3"/>
<dbReference type="InterPro" id="IPR036259">
    <property type="entry name" value="MFS_trans_sf"/>
</dbReference>
<sequence length="373" mass="40820">MRERVKYLFIGLIAMLFNSTYQYSWNAYEPLIIRTLNVTVVQAELAFTFFVVLSTITQILSGYLADLYGPRTVGVPASILMSVCLVLSSLAPNIYFFYVSWCLGSVGVGILFGLSLNLAIKWFEDKRGLASGIVSMGFGIGGAIANPFILRFTTYREPMLIIGIVASVIVPILYSFARYPKSVKGKDPISVVKEPNFWLIYISFSLIAVPLLLSSSSLSIIAKFTNLAEYSILIVVFPIANGIGRPLMGYISDKIGRIKGMLLVNILMIVAVILLMIAIFNSLIVPLYISIILIGVMGGASLPTYMSFIGDLYGSKFSTSNTAILYTGKAVSGILGSLFFTLLYVNFGYTSLYFVLVSTLISIISIGLILRKV</sequence>
<feature type="transmembrane region" description="Helical" evidence="1">
    <location>
        <begin position="198"/>
        <end position="221"/>
    </location>
</feature>
<feature type="transmembrane region" description="Helical" evidence="1">
    <location>
        <begin position="132"/>
        <end position="153"/>
    </location>
</feature>
<feature type="transmembrane region" description="Helical" evidence="1">
    <location>
        <begin position="260"/>
        <end position="279"/>
    </location>
</feature>
<feature type="transmembrane region" description="Helical" evidence="1">
    <location>
        <begin position="7"/>
        <end position="25"/>
    </location>
</feature>
<feature type="transmembrane region" description="Helical" evidence="1">
    <location>
        <begin position="351"/>
        <end position="370"/>
    </location>
</feature>
<dbReference type="Gene3D" id="1.20.1250.20">
    <property type="entry name" value="MFS general substrate transporter like domains"/>
    <property type="match status" value="2"/>
</dbReference>
<dbReference type="PANTHER" id="PTHR11360">
    <property type="entry name" value="MONOCARBOXYLATE TRANSPORTER"/>
    <property type="match status" value="1"/>
</dbReference>
<evidence type="ECO:0000313" key="4">
    <source>
        <dbReference type="Proteomes" id="UP001432202"/>
    </source>
</evidence>
<feature type="transmembrane region" description="Helical" evidence="1">
    <location>
        <begin position="97"/>
        <end position="120"/>
    </location>
</feature>
<keyword evidence="1" id="KW-1133">Transmembrane helix</keyword>
<feature type="transmembrane region" description="Helical" evidence="1">
    <location>
        <begin position="159"/>
        <end position="177"/>
    </location>
</feature>
<dbReference type="PROSITE" id="PS50850">
    <property type="entry name" value="MFS"/>
    <property type="match status" value="1"/>
</dbReference>
<keyword evidence="1" id="KW-0472">Membrane</keyword>
<dbReference type="InterPro" id="IPR020846">
    <property type="entry name" value="MFS_dom"/>
</dbReference>
<dbReference type="InterPro" id="IPR050327">
    <property type="entry name" value="Proton-linked_MCT"/>
</dbReference>
<dbReference type="EMBL" id="CP146016">
    <property type="protein sequence ID" value="WWQ61215.1"/>
    <property type="molecule type" value="Genomic_DNA"/>
</dbReference>
<evidence type="ECO:0000313" key="3">
    <source>
        <dbReference type="EMBL" id="WWQ61215.1"/>
    </source>
</evidence>
<proteinExistence type="predicted"/>
<dbReference type="GO" id="GO:0022857">
    <property type="term" value="F:transmembrane transporter activity"/>
    <property type="evidence" value="ECO:0007669"/>
    <property type="project" value="InterPro"/>
</dbReference>
<keyword evidence="4" id="KW-1185">Reference proteome</keyword>
<feature type="domain" description="Major facilitator superfamily (MFS) profile" evidence="2">
    <location>
        <begin position="4"/>
        <end position="373"/>
    </location>
</feature>
<feature type="transmembrane region" description="Helical" evidence="1">
    <location>
        <begin position="72"/>
        <end position="91"/>
    </location>
</feature>
<feature type="transmembrane region" description="Helical" evidence="1">
    <location>
        <begin position="45"/>
        <end position="65"/>
    </location>
</feature>
<feature type="transmembrane region" description="Helical" evidence="1">
    <location>
        <begin position="285"/>
        <end position="302"/>
    </location>
</feature>
<dbReference type="RefSeq" id="WP_338603180.1">
    <property type="nucleotide sequence ID" value="NZ_CP146016.1"/>
</dbReference>
<dbReference type="Pfam" id="PF07690">
    <property type="entry name" value="MFS_1"/>
    <property type="match status" value="2"/>
</dbReference>
<feature type="transmembrane region" description="Helical" evidence="1">
    <location>
        <begin position="323"/>
        <end position="345"/>
    </location>
</feature>
<dbReference type="SUPFAM" id="SSF103473">
    <property type="entry name" value="MFS general substrate transporter"/>
    <property type="match status" value="1"/>
</dbReference>
<evidence type="ECO:0000259" key="2">
    <source>
        <dbReference type="PROSITE" id="PS50850"/>
    </source>
</evidence>
<feature type="transmembrane region" description="Helical" evidence="1">
    <location>
        <begin position="227"/>
        <end position="248"/>
    </location>
</feature>
<dbReference type="InterPro" id="IPR011701">
    <property type="entry name" value="MFS"/>
</dbReference>
<organism evidence="3 4">
    <name type="scientific">Sulfolobus tengchongensis</name>
    <dbReference type="NCBI Taxonomy" id="207809"/>
    <lineage>
        <taxon>Archaea</taxon>
        <taxon>Thermoproteota</taxon>
        <taxon>Thermoprotei</taxon>
        <taxon>Sulfolobales</taxon>
        <taxon>Sulfolobaceae</taxon>
        <taxon>Sulfolobus</taxon>
    </lineage>
</organism>
<dbReference type="PANTHER" id="PTHR11360:SF304">
    <property type="entry name" value="MFS DOMAIN-CONTAINING PROTEIN"/>
    <property type="match status" value="1"/>
</dbReference>
<dbReference type="Proteomes" id="UP001432202">
    <property type="component" value="Chromosome"/>
</dbReference>
<protein>
    <submittedName>
        <fullName evidence="3">MFS transporter</fullName>
    </submittedName>
</protein>
<reference evidence="3 4" key="1">
    <citation type="submission" date="2024-02" db="EMBL/GenBank/DDBJ databases">
        <title>STSV induces naive adaptation in Sulfolobus.</title>
        <authorList>
            <person name="Xiang X."/>
            <person name="Song M."/>
        </authorList>
    </citation>
    <scope>NUCLEOTIDE SEQUENCE [LARGE SCALE GENOMIC DNA]</scope>
    <source>
        <strain evidence="3 4">RT2</strain>
    </source>
</reference>
<accession>A0AAX4L2Z3</accession>